<evidence type="ECO:0000256" key="6">
    <source>
        <dbReference type="SAM" id="Phobius"/>
    </source>
</evidence>
<evidence type="ECO:0000256" key="2">
    <source>
        <dbReference type="ARBA" id="ARBA00022692"/>
    </source>
</evidence>
<evidence type="ECO:0000313" key="8">
    <source>
        <dbReference type="Proteomes" id="UP001418222"/>
    </source>
</evidence>
<dbReference type="EMBL" id="JBBWWQ010000018">
    <property type="protein sequence ID" value="KAK8920991.1"/>
    <property type="molecule type" value="Genomic_DNA"/>
</dbReference>
<keyword evidence="8" id="KW-1185">Reference proteome</keyword>
<dbReference type="AlphaFoldDB" id="A0AAP0FWH3"/>
<feature type="transmembrane region" description="Helical" evidence="6">
    <location>
        <begin position="58"/>
        <end position="78"/>
    </location>
</feature>
<sequence>MVASGSKENCSLSVSVICDLNKVQVSNSLTILGDCDYATELKHPSGCARIISVNGKGWGWFGTLMIIISCLLGGYLLVGAIYRHFFLGIHGAQVKFL</sequence>
<organism evidence="7 8">
    <name type="scientific">Platanthera zijinensis</name>
    <dbReference type="NCBI Taxonomy" id="2320716"/>
    <lineage>
        <taxon>Eukaryota</taxon>
        <taxon>Viridiplantae</taxon>
        <taxon>Streptophyta</taxon>
        <taxon>Embryophyta</taxon>
        <taxon>Tracheophyta</taxon>
        <taxon>Spermatophyta</taxon>
        <taxon>Magnoliopsida</taxon>
        <taxon>Liliopsida</taxon>
        <taxon>Asparagales</taxon>
        <taxon>Orchidaceae</taxon>
        <taxon>Orchidoideae</taxon>
        <taxon>Orchideae</taxon>
        <taxon>Orchidinae</taxon>
        <taxon>Platanthera</taxon>
    </lineage>
</organism>
<dbReference type="GO" id="GO:0000139">
    <property type="term" value="C:Golgi membrane"/>
    <property type="evidence" value="ECO:0007669"/>
    <property type="project" value="UniProtKB-SubCell"/>
</dbReference>
<evidence type="ECO:0000256" key="5">
    <source>
        <dbReference type="ARBA" id="ARBA00023136"/>
    </source>
</evidence>
<keyword evidence="4 6" id="KW-1133">Transmembrane helix</keyword>
<dbReference type="PANTHER" id="PTHR15071:SF0">
    <property type="entry name" value="MANNOSE 6-PHOSPHATE RECEPTOR-LIKE PROTEIN 1"/>
    <property type="match status" value="1"/>
</dbReference>
<evidence type="ECO:0000313" key="7">
    <source>
        <dbReference type="EMBL" id="KAK8920991.1"/>
    </source>
</evidence>
<keyword evidence="2 6" id="KW-0812">Transmembrane</keyword>
<dbReference type="PANTHER" id="PTHR15071">
    <property type="entry name" value="MANNOSE-6-PHOSPHATE RECEPTOR FAMILY MEMBER"/>
    <property type="match status" value="1"/>
</dbReference>
<protein>
    <submittedName>
        <fullName evidence="7">Uncharacterized protein</fullName>
    </submittedName>
</protein>
<evidence type="ECO:0000256" key="3">
    <source>
        <dbReference type="ARBA" id="ARBA00022729"/>
    </source>
</evidence>
<name>A0AAP0FWH3_9ASPA</name>
<dbReference type="Pfam" id="PF09451">
    <property type="entry name" value="ATG27"/>
    <property type="match status" value="1"/>
</dbReference>
<comment type="caution">
    <text evidence="7">The sequence shown here is derived from an EMBL/GenBank/DDBJ whole genome shotgun (WGS) entry which is preliminary data.</text>
</comment>
<dbReference type="InterPro" id="IPR018939">
    <property type="entry name" value="Autophagy-rel_prot_27"/>
</dbReference>
<evidence type="ECO:0000256" key="1">
    <source>
        <dbReference type="ARBA" id="ARBA00004167"/>
    </source>
</evidence>
<dbReference type="Proteomes" id="UP001418222">
    <property type="component" value="Unassembled WGS sequence"/>
</dbReference>
<reference evidence="7 8" key="1">
    <citation type="journal article" date="2022" name="Nat. Plants">
        <title>Genomes of leafy and leafless Platanthera orchids illuminate the evolution of mycoheterotrophy.</title>
        <authorList>
            <person name="Li M.H."/>
            <person name="Liu K.W."/>
            <person name="Li Z."/>
            <person name="Lu H.C."/>
            <person name="Ye Q.L."/>
            <person name="Zhang D."/>
            <person name="Wang J.Y."/>
            <person name="Li Y.F."/>
            <person name="Zhong Z.M."/>
            <person name="Liu X."/>
            <person name="Yu X."/>
            <person name="Liu D.K."/>
            <person name="Tu X.D."/>
            <person name="Liu B."/>
            <person name="Hao Y."/>
            <person name="Liao X.Y."/>
            <person name="Jiang Y.T."/>
            <person name="Sun W.H."/>
            <person name="Chen J."/>
            <person name="Chen Y.Q."/>
            <person name="Ai Y."/>
            <person name="Zhai J.W."/>
            <person name="Wu S.S."/>
            <person name="Zhou Z."/>
            <person name="Hsiao Y.Y."/>
            <person name="Wu W.L."/>
            <person name="Chen Y.Y."/>
            <person name="Lin Y.F."/>
            <person name="Hsu J.L."/>
            <person name="Li C.Y."/>
            <person name="Wang Z.W."/>
            <person name="Zhao X."/>
            <person name="Zhong W.Y."/>
            <person name="Ma X.K."/>
            <person name="Ma L."/>
            <person name="Huang J."/>
            <person name="Chen G.Z."/>
            <person name="Huang M.Z."/>
            <person name="Huang L."/>
            <person name="Peng D.H."/>
            <person name="Luo Y.B."/>
            <person name="Zou S.Q."/>
            <person name="Chen S.P."/>
            <person name="Lan S."/>
            <person name="Tsai W.C."/>
            <person name="Van de Peer Y."/>
            <person name="Liu Z.J."/>
        </authorList>
    </citation>
    <scope>NUCLEOTIDE SEQUENCE [LARGE SCALE GENOMIC DNA]</scope>
    <source>
        <strain evidence="7">Lor287</strain>
    </source>
</reference>
<keyword evidence="3" id="KW-0732">Signal</keyword>
<proteinExistence type="predicted"/>
<gene>
    <name evidence="7" type="ORF">KSP39_PZI020824</name>
</gene>
<evidence type="ECO:0000256" key="4">
    <source>
        <dbReference type="ARBA" id="ARBA00022989"/>
    </source>
</evidence>
<accession>A0AAP0FWH3</accession>
<comment type="subcellular location">
    <subcellularLocation>
        <location evidence="1">Membrane</location>
        <topology evidence="1">Single-pass membrane protein</topology>
    </subcellularLocation>
</comment>
<keyword evidence="5 6" id="KW-0472">Membrane</keyword>